<proteinExistence type="predicted"/>
<dbReference type="PRINTS" id="PR00344">
    <property type="entry name" value="BCTRLSENSOR"/>
</dbReference>
<dbReference type="GO" id="GO:0005737">
    <property type="term" value="C:cytoplasm"/>
    <property type="evidence" value="ECO:0007669"/>
    <property type="project" value="UniProtKB-SubCell"/>
</dbReference>
<dbReference type="Gene3D" id="1.20.5.1930">
    <property type="match status" value="1"/>
</dbReference>
<feature type="transmembrane region" description="Helical" evidence="15">
    <location>
        <begin position="39"/>
        <end position="61"/>
    </location>
</feature>
<keyword evidence="18" id="KW-1185">Reference proteome</keyword>
<evidence type="ECO:0000256" key="1">
    <source>
        <dbReference type="ARBA" id="ARBA00000085"/>
    </source>
</evidence>
<dbReference type="InterPro" id="IPR036890">
    <property type="entry name" value="HATPase_C_sf"/>
</dbReference>
<keyword evidence="7" id="KW-0963">Cytoplasm</keyword>
<dbReference type="Pfam" id="PF02518">
    <property type="entry name" value="HATPase_c"/>
    <property type="match status" value="1"/>
</dbReference>
<keyword evidence="6" id="KW-0479">Metal-binding</keyword>
<comment type="catalytic activity">
    <reaction evidence="1">
        <text>ATP + protein L-histidine = ADP + protein N-phospho-L-histidine.</text>
        <dbReference type="EC" id="2.7.13.3"/>
    </reaction>
</comment>
<dbReference type="SUPFAM" id="SSF55781">
    <property type="entry name" value="GAF domain-like"/>
    <property type="match status" value="1"/>
</dbReference>
<dbReference type="GO" id="GO:0051539">
    <property type="term" value="F:4 iron, 4 sulfur cluster binding"/>
    <property type="evidence" value="ECO:0007669"/>
    <property type="project" value="UniProtKB-KW"/>
</dbReference>
<evidence type="ECO:0000256" key="10">
    <source>
        <dbReference type="ARBA" id="ARBA00023004"/>
    </source>
</evidence>
<keyword evidence="11" id="KW-0902">Two-component regulatory system</keyword>
<dbReference type="RefSeq" id="WP_166395391.1">
    <property type="nucleotide sequence ID" value="NZ_CP045121.1"/>
</dbReference>
<feature type="transmembrane region" description="Helical" evidence="15">
    <location>
        <begin position="140"/>
        <end position="159"/>
    </location>
</feature>
<feature type="transmembrane region" description="Helical" evidence="15">
    <location>
        <begin position="286"/>
        <end position="310"/>
    </location>
</feature>
<dbReference type="AlphaFoldDB" id="A0A6G8PTQ6"/>
<dbReference type="PANTHER" id="PTHR24421:SF58">
    <property type="entry name" value="SIGNAL TRANSDUCTION HISTIDINE-PROTEIN KINASE_PHOSPHATASE UHPB"/>
    <property type="match status" value="1"/>
</dbReference>
<evidence type="ECO:0000256" key="2">
    <source>
        <dbReference type="ARBA" id="ARBA00001966"/>
    </source>
</evidence>
<evidence type="ECO:0000313" key="18">
    <source>
        <dbReference type="Proteomes" id="UP000502706"/>
    </source>
</evidence>
<dbReference type="InterPro" id="IPR050482">
    <property type="entry name" value="Sensor_HK_TwoCompSys"/>
</dbReference>
<feature type="transmembrane region" description="Helical" evidence="15">
    <location>
        <begin position="179"/>
        <end position="205"/>
    </location>
</feature>
<evidence type="ECO:0000256" key="14">
    <source>
        <dbReference type="ARBA" id="ARBA00030800"/>
    </source>
</evidence>
<dbReference type="CDD" id="cd16917">
    <property type="entry name" value="HATPase_UhpB-NarQ-NarX-like"/>
    <property type="match status" value="1"/>
</dbReference>
<dbReference type="SUPFAM" id="SSF55874">
    <property type="entry name" value="ATPase domain of HSP90 chaperone/DNA topoisomerase II/histidine kinase"/>
    <property type="match status" value="1"/>
</dbReference>
<evidence type="ECO:0000256" key="5">
    <source>
        <dbReference type="ARBA" id="ARBA00017322"/>
    </source>
</evidence>
<dbReference type="Proteomes" id="UP000502706">
    <property type="component" value="Chromosome"/>
</dbReference>
<dbReference type="GO" id="GO:0046983">
    <property type="term" value="F:protein dimerization activity"/>
    <property type="evidence" value="ECO:0007669"/>
    <property type="project" value="InterPro"/>
</dbReference>
<feature type="transmembrane region" description="Helical" evidence="15">
    <location>
        <begin position="246"/>
        <end position="271"/>
    </location>
</feature>
<keyword evidence="6" id="KW-0004">4Fe-4S</keyword>
<name>A0A6G8PTQ6_9ACTN</name>
<reference evidence="17 18" key="1">
    <citation type="submission" date="2019-10" db="EMBL/GenBank/DDBJ databases">
        <title>Rubrobacter sp nov SCSIO 52915 isolated from a deep-sea sediment in the South China Sea.</title>
        <authorList>
            <person name="Chen R.W."/>
        </authorList>
    </citation>
    <scope>NUCLEOTIDE SEQUENCE [LARGE SCALE GENOMIC DNA]</scope>
    <source>
        <strain evidence="17 18">SCSIO 52915</strain>
    </source>
</reference>
<evidence type="ECO:0000256" key="15">
    <source>
        <dbReference type="SAM" id="Phobius"/>
    </source>
</evidence>
<dbReference type="Pfam" id="PF07730">
    <property type="entry name" value="HisKA_3"/>
    <property type="match status" value="1"/>
</dbReference>
<feature type="domain" description="Histidine kinase/HSP90-like ATPase" evidence="16">
    <location>
        <begin position="589"/>
        <end position="682"/>
    </location>
</feature>
<keyword evidence="15" id="KW-0472">Membrane</keyword>
<keyword evidence="9 17" id="KW-0418">Kinase</keyword>
<dbReference type="InterPro" id="IPR011712">
    <property type="entry name" value="Sig_transdc_His_kin_sub3_dim/P"/>
</dbReference>
<evidence type="ECO:0000256" key="11">
    <source>
        <dbReference type="ARBA" id="ARBA00023012"/>
    </source>
</evidence>
<comment type="function">
    <text evidence="13">Member of the two-component regulatory system NreB/NreC involved in the control of dissimilatory nitrate/nitrite reduction in response to oxygen. NreB functions as a direct oxygen sensor histidine kinase which is autophosphorylated, in the absence of oxygen, probably at the conserved histidine residue, and transfers its phosphate group probably to a conserved aspartate residue of NreC. NreB/NreC activates the expression of the nitrate (narGHJI) and nitrite (nir) reductase operons, as well as the putative nitrate transporter gene narT.</text>
</comment>
<keyword evidence="15" id="KW-1133">Transmembrane helix</keyword>
<dbReference type="InterPro" id="IPR004358">
    <property type="entry name" value="Sig_transdc_His_kin-like_C"/>
</dbReference>
<keyword evidence="15" id="KW-0812">Transmembrane</keyword>
<dbReference type="SMART" id="SM00387">
    <property type="entry name" value="HATPase_c"/>
    <property type="match status" value="1"/>
</dbReference>
<keyword evidence="8" id="KW-0808">Transferase</keyword>
<dbReference type="GO" id="GO:0016020">
    <property type="term" value="C:membrane"/>
    <property type="evidence" value="ECO:0007669"/>
    <property type="project" value="InterPro"/>
</dbReference>
<comment type="cofactor">
    <cofactor evidence="2">
        <name>[4Fe-4S] cluster</name>
        <dbReference type="ChEBI" id="CHEBI:49883"/>
    </cofactor>
</comment>
<evidence type="ECO:0000256" key="6">
    <source>
        <dbReference type="ARBA" id="ARBA00022485"/>
    </source>
</evidence>
<dbReference type="EC" id="2.7.13.3" evidence="4"/>
<protein>
    <recommendedName>
        <fullName evidence="5">Oxygen sensor histidine kinase NreB</fullName>
        <ecNumber evidence="4">2.7.13.3</ecNumber>
    </recommendedName>
    <alternativeName>
        <fullName evidence="14">Nitrogen regulation protein B</fullName>
    </alternativeName>
</protein>
<dbReference type="EMBL" id="CP045121">
    <property type="protein sequence ID" value="QIN77713.1"/>
    <property type="molecule type" value="Genomic_DNA"/>
</dbReference>
<feature type="transmembrane region" description="Helical" evidence="15">
    <location>
        <begin position="217"/>
        <end position="234"/>
    </location>
</feature>
<feature type="transmembrane region" description="Helical" evidence="15">
    <location>
        <begin position="106"/>
        <end position="128"/>
    </location>
</feature>
<evidence type="ECO:0000256" key="9">
    <source>
        <dbReference type="ARBA" id="ARBA00022777"/>
    </source>
</evidence>
<evidence type="ECO:0000256" key="12">
    <source>
        <dbReference type="ARBA" id="ARBA00023014"/>
    </source>
</evidence>
<accession>A0A6G8PTQ6</accession>
<keyword evidence="10" id="KW-0408">Iron</keyword>
<dbReference type="GO" id="GO:0000155">
    <property type="term" value="F:phosphorelay sensor kinase activity"/>
    <property type="evidence" value="ECO:0007669"/>
    <property type="project" value="InterPro"/>
</dbReference>
<evidence type="ECO:0000313" key="17">
    <source>
        <dbReference type="EMBL" id="QIN77713.1"/>
    </source>
</evidence>
<organism evidence="17 18">
    <name type="scientific">Rubrobacter marinus</name>
    <dbReference type="NCBI Taxonomy" id="2653852"/>
    <lineage>
        <taxon>Bacteria</taxon>
        <taxon>Bacillati</taxon>
        <taxon>Actinomycetota</taxon>
        <taxon>Rubrobacteria</taxon>
        <taxon>Rubrobacterales</taxon>
        <taxon>Rubrobacteraceae</taxon>
        <taxon>Rubrobacter</taxon>
    </lineage>
</organism>
<comment type="subcellular location">
    <subcellularLocation>
        <location evidence="3">Cytoplasm</location>
    </subcellularLocation>
</comment>
<dbReference type="KEGG" id="rmar:GBA65_03390"/>
<evidence type="ECO:0000256" key="4">
    <source>
        <dbReference type="ARBA" id="ARBA00012438"/>
    </source>
</evidence>
<keyword evidence="12" id="KW-0411">Iron-sulfur</keyword>
<evidence type="ECO:0000256" key="8">
    <source>
        <dbReference type="ARBA" id="ARBA00022679"/>
    </source>
</evidence>
<evidence type="ECO:0000256" key="7">
    <source>
        <dbReference type="ARBA" id="ARBA00022490"/>
    </source>
</evidence>
<gene>
    <name evidence="17" type="ORF">GBA65_03390</name>
</gene>
<evidence type="ECO:0000256" key="3">
    <source>
        <dbReference type="ARBA" id="ARBA00004496"/>
    </source>
</evidence>
<dbReference type="InterPro" id="IPR003594">
    <property type="entry name" value="HATPase_dom"/>
</dbReference>
<dbReference type="Gene3D" id="3.30.565.10">
    <property type="entry name" value="Histidine kinase-like ATPase, C-terminal domain"/>
    <property type="match status" value="1"/>
</dbReference>
<evidence type="ECO:0000259" key="16">
    <source>
        <dbReference type="SMART" id="SM00387"/>
    </source>
</evidence>
<evidence type="ECO:0000256" key="13">
    <source>
        <dbReference type="ARBA" id="ARBA00024827"/>
    </source>
</evidence>
<dbReference type="InterPro" id="IPR029016">
    <property type="entry name" value="GAF-like_dom_sf"/>
</dbReference>
<dbReference type="PANTHER" id="PTHR24421">
    <property type="entry name" value="NITRATE/NITRITE SENSOR PROTEIN NARX-RELATED"/>
    <property type="match status" value="1"/>
</dbReference>
<feature type="transmembrane region" description="Helical" evidence="15">
    <location>
        <begin position="68"/>
        <end position="94"/>
    </location>
</feature>
<sequence>MRLRASRLAWLLCGVSLTLTALGTVFMFLDSSFSVGHVFNYWVDVAVMSVAFSTVGAVIASRRPGISIGWIMCAVGILSGLRGLRIQYVIYAFVTAPGALPGAETLALVTAWDWVPYVALLVFLGLLFPDGRLPGRRWRLFAWSAGAVTSASIVALAILPQPFLSIGSTRRNPIGVESIDSFAVGGSVQAAMYSLALVSAASLFVRLRRASGVERRQLEWVTSAGAVAAVGAMSNRAVYPVVEAGWVWWSSYVLMMAGLVGIPVAMGVAILKHRLFDIDLVINRTLVYAALTACVVGLHALVVGGFGALFHARGGPGLSLFATGLVAVSFAPLRYRLQRGVDRLMYGERDEPYRVLSRLGRRLEAALAPDAALSTIVETVAQALKLPHAAISLKQGDEFATVAEYGTAPRAGEPVVLSLMHGGEEVGRLLLSPRAPGEVFSPSDQGLLEDLARQAGATVQAVRLTADLQRSREKLVTAREEERRRLRRDLHDDLGPRLASLTLKQDAARRLLVFCGDTAAAAALMAELKGQTRDAVADIRRLAYELRPPTLDEMGLVPAIREGAAKHEASSAAVFSVEAPDAMPPLSAASEVALYRIAQEAMINVVRHARAKSCAVRLTLRGGELELEVLDDGDGIPNGRRAGIGLSSMRERAAELGGTCTVTPAEPSGSGTLVRARLPLETSGAGAQAPPGGGGADA</sequence>
<dbReference type="Gene3D" id="3.30.450.40">
    <property type="match status" value="1"/>
</dbReference>